<feature type="domain" description="Restriction endonuclease type IV Mrr" evidence="3">
    <location>
        <begin position="32"/>
        <end position="140"/>
    </location>
</feature>
<dbReference type="SUPFAM" id="SSF52980">
    <property type="entry name" value="Restriction endonuclease-like"/>
    <property type="match status" value="1"/>
</dbReference>
<keyword evidence="4" id="KW-0540">Nuclease</keyword>
<proteinExistence type="predicted"/>
<keyword evidence="2" id="KW-0472">Membrane</keyword>
<organism evidence="4 5">
    <name type="scientific">Novilysobacter selenitireducens</name>
    <dbReference type="NCBI Taxonomy" id="2872639"/>
    <lineage>
        <taxon>Bacteria</taxon>
        <taxon>Pseudomonadati</taxon>
        <taxon>Pseudomonadota</taxon>
        <taxon>Gammaproteobacteria</taxon>
        <taxon>Lysobacterales</taxon>
        <taxon>Lysobacteraceae</taxon>
        <taxon>Novilysobacter</taxon>
    </lineage>
</organism>
<dbReference type="Pfam" id="PF04471">
    <property type="entry name" value="Mrr_cat"/>
    <property type="match status" value="1"/>
</dbReference>
<dbReference type="RefSeq" id="WP_223675641.1">
    <property type="nucleotide sequence ID" value="NZ_JAINZW010000002.1"/>
</dbReference>
<protein>
    <submittedName>
        <fullName evidence="4">Restriction endonuclease</fullName>
    </submittedName>
</protein>
<dbReference type="Gene3D" id="3.40.1350.10">
    <property type="match status" value="1"/>
</dbReference>
<comment type="caution">
    <text evidence="4">The sequence shown here is derived from an EMBL/GenBank/DDBJ whole genome shotgun (WGS) entry which is preliminary data.</text>
</comment>
<dbReference type="InterPro" id="IPR052906">
    <property type="entry name" value="Type_IV_Methyl-Rstrct_Enzyme"/>
</dbReference>
<dbReference type="InterPro" id="IPR007560">
    <property type="entry name" value="Restrct_endonuc_IV_Mrr"/>
</dbReference>
<keyword evidence="4" id="KW-0378">Hydrolase</keyword>
<feature type="compositionally biased region" description="Low complexity" evidence="1">
    <location>
        <begin position="192"/>
        <end position="233"/>
    </location>
</feature>
<accession>A0ABS7T5W9</accession>
<feature type="transmembrane region" description="Helical" evidence="2">
    <location>
        <begin position="167"/>
        <end position="187"/>
    </location>
</feature>
<dbReference type="EMBL" id="JAINZW010000002">
    <property type="protein sequence ID" value="MBZ4039277.1"/>
    <property type="molecule type" value="Genomic_DNA"/>
</dbReference>
<dbReference type="PANTHER" id="PTHR30015">
    <property type="entry name" value="MRR RESTRICTION SYSTEM PROTEIN"/>
    <property type="match status" value="1"/>
</dbReference>
<gene>
    <name evidence="4" type="ORF">K6753_06995</name>
</gene>
<keyword evidence="2" id="KW-1133">Transmembrane helix</keyword>
<dbReference type="PANTHER" id="PTHR30015:SF7">
    <property type="entry name" value="TYPE IV METHYL-DIRECTED RESTRICTION ENZYME ECOKMRR"/>
    <property type="match status" value="1"/>
</dbReference>
<dbReference type="InterPro" id="IPR011335">
    <property type="entry name" value="Restrct_endonuc-II-like"/>
</dbReference>
<evidence type="ECO:0000259" key="3">
    <source>
        <dbReference type="Pfam" id="PF04471"/>
    </source>
</evidence>
<dbReference type="InterPro" id="IPR011856">
    <property type="entry name" value="tRNA_endonuc-like_dom_sf"/>
</dbReference>
<evidence type="ECO:0000256" key="1">
    <source>
        <dbReference type="SAM" id="MobiDB-lite"/>
    </source>
</evidence>
<dbReference type="GO" id="GO:0004519">
    <property type="term" value="F:endonuclease activity"/>
    <property type="evidence" value="ECO:0007669"/>
    <property type="project" value="UniProtKB-KW"/>
</dbReference>
<evidence type="ECO:0000256" key="2">
    <source>
        <dbReference type="SAM" id="Phobius"/>
    </source>
</evidence>
<name>A0ABS7T5W9_9GAMM</name>
<reference evidence="4 5" key="1">
    <citation type="submission" date="2021-09" db="EMBL/GenBank/DDBJ databases">
        <title>Lysobacter sp. 13A isolated from the river sediment.</title>
        <authorList>
            <person name="Liu H."/>
            <person name="Li S."/>
            <person name="Mao S."/>
        </authorList>
    </citation>
    <scope>NUCLEOTIDE SEQUENCE [LARGE SCALE GENOMIC DNA]</scope>
    <source>
        <strain evidence="4 5">13A</strain>
    </source>
</reference>
<keyword evidence="2" id="KW-0812">Transmembrane</keyword>
<evidence type="ECO:0000313" key="5">
    <source>
        <dbReference type="Proteomes" id="UP001430954"/>
    </source>
</evidence>
<keyword evidence="4" id="KW-0255">Endonuclease</keyword>
<feature type="region of interest" description="Disordered" evidence="1">
    <location>
        <begin position="192"/>
        <end position="240"/>
    </location>
</feature>
<keyword evidence="5" id="KW-1185">Reference proteome</keyword>
<dbReference type="Proteomes" id="UP001430954">
    <property type="component" value="Unassembled WGS sequence"/>
</dbReference>
<sequence length="315" mass="33470">MAAVLAGMGLSFYLQKVRVPRLETEGGIAALAAMRWREFSQFVIEALQAQGFEVSRTTPLAERGKQADLMLHRDGRDWLLSCKQGANYRIGRKQVDELADAVRFDSAAGGVLATLGRIDAEAYRNPRGIELIDGPTLWSLIDPLIPPSLHQDLAEKARVQVAREQRLGWGLALAVGLAVGVLTAMVMPAGTSRAPTSSTSIAPSNSPSTAPASTAPESPSAATPATDAAPAPAVDEGAQRQAVAEGVSTVAGVDRAVWSTPSTLVVYQSGEDIDAYVPGICAVLEQYPDLRASRLQLQPPPGSRNSVRFRQCRAF</sequence>
<evidence type="ECO:0000313" key="4">
    <source>
        <dbReference type="EMBL" id="MBZ4039277.1"/>
    </source>
</evidence>